<evidence type="ECO:0000313" key="5">
    <source>
        <dbReference type="EMBL" id="QNM08120.1"/>
    </source>
</evidence>
<gene>
    <name evidence="5" type="ORF">H9Q79_14685</name>
</gene>
<evidence type="ECO:0000256" key="1">
    <source>
        <dbReference type="ARBA" id="ARBA00023015"/>
    </source>
</evidence>
<accession>A0A7G9GBD8</accession>
<dbReference type="InterPro" id="IPR046335">
    <property type="entry name" value="LacI/GalR-like_sensor"/>
</dbReference>
<dbReference type="KEGG" id="whj:H9Q79_14685"/>
<dbReference type="GO" id="GO:0000976">
    <property type="term" value="F:transcription cis-regulatory region binding"/>
    <property type="evidence" value="ECO:0007669"/>
    <property type="project" value="TreeGrafter"/>
</dbReference>
<name>A0A7G9GBD8_9FIRM</name>
<proteinExistence type="predicted"/>
<evidence type="ECO:0000313" key="6">
    <source>
        <dbReference type="Proteomes" id="UP000515860"/>
    </source>
</evidence>
<evidence type="ECO:0000256" key="3">
    <source>
        <dbReference type="ARBA" id="ARBA00023163"/>
    </source>
</evidence>
<keyword evidence="6" id="KW-1185">Reference proteome</keyword>
<keyword evidence="2 5" id="KW-0238">DNA-binding</keyword>
<protein>
    <submittedName>
        <fullName evidence="5">LacI family DNA-binding transcriptional regulator</fullName>
    </submittedName>
</protein>
<dbReference type="EMBL" id="CP060635">
    <property type="protein sequence ID" value="QNM08120.1"/>
    <property type="molecule type" value="Genomic_DNA"/>
</dbReference>
<dbReference type="PANTHER" id="PTHR30146:SF109">
    <property type="entry name" value="HTH-TYPE TRANSCRIPTIONAL REGULATOR GALS"/>
    <property type="match status" value="1"/>
</dbReference>
<sequence length="332" mass="36969">MAVTKQQIADYLGISRTAVSLTLNRSPKCTVSKECQQKIINAAKELGYPLQNTEVLPPKICVAAFNMDNKAAMSTNNNELRLIDDYISSQGYNIVFLNVSKSEHSMNRFYDYINSGDADALVMLSVTDPSVCSRIADGSIPYVIFSEIDNQPGNTCFPDTYEITRQMMQRLIKMGHRRIAFFTLMLEYPQQKHILNGYKSALSEAGIDYDPALIQVSSLHDGGELAARMEYLGIKYTAAICANSVLQFGALNWMQQHGIQVPAQKSLLGYGMTDLVTLAKPELSTFYMDSKEYIESGMKCLMESIKTGKRNFPCYRVQKGGLYEGGTLAPPM</sequence>
<dbReference type="RefSeq" id="WP_118646449.1">
    <property type="nucleotide sequence ID" value="NZ_CP060635.1"/>
</dbReference>
<dbReference type="Gene3D" id="3.40.50.2300">
    <property type="match status" value="2"/>
</dbReference>
<feature type="domain" description="Transcriptional regulator LacI/GalR-like sensor" evidence="4">
    <location>
        <begin position="169"/>
        <end position="326"/>
    </location>
</feature>
<dbReference type="SUPFAM" id="SSF47413">
    <property type="entry name" value="lambda repressor-like DNA-binding domains"/>
    <property type="match status" value="1"/>
</dbReference>
<dbReference type="CDD" id="cd06267">
    <property type="entry name" value="PBP1_LacI_sugar_binding-like"/>
    <property type="match status" value="1"/>
</dbReference>
<dbReference type="Pfam" id="PF13377">
    <property type="entry name" value="Peripla_BP_3"/>
    <property type="match status" value="1"/>
</dbReference>
<dbReference type="Proteomes" id="UP000515860">
    <property type="component" value="Chromosome"/>
</dbReference>
<reference evidence="5 6" key="1">
    <citation type="submission" date="2020-08" db="EMBL/GenBank/DDBJ databases">
        <authorList>
            <person name="Liu C."/>
            <person name="Sun Q."/>
        </authorList>
    </citation>
    <scope>NUCLEOTIDE SEQUENCE [LARGE SCALE GENOMIC DNA]</scope>
    <source>
        <strain evidence="5 6">NSJ-29</strain>
    </source>
</reference>
<dbReference type="InterPro" id="IPR010982">
    <property type="entry name" value="Lambda_DNA-bd_dom_sf"/>
</dbReference>
<dbReference type="SUPFAM" id="SSF53822">
    <property type="entry name" value="Periplasmic binding protein-like I"/>
    <property type="match status" value="1"/>
</dbReference>
<evidence type="ECO:0000256" key="2">
    <source>
        <dbReference type="ARBA" id="ARBA00023125"/>
    </source>
</evidence>
<evidence type="ECO:0000259" key="4">
    <source>
        <dbReference type="Pfam" id="PF13377"/>
    </source>
</evidence>
<dbReference type="PANTHER" id="PTHR30146">
    <property type="entry name" value="LACI-RELATED TRANSCRIPTIONAL REPRESSOR"/>
    <property type="match status" value="1"/>
</dbReference>
<dbReference type="GO" id="GO:0003700">
    <property type="term" value="F:DNA-binding transcription factor activity"/>
    <property type="evidence" value="ECO:0007669"/>
    <property type="project" value="TreeGrafter"/>
</dbReference>
<keyword evidence="3" id="KW-0804">Transcription</keyword>
<dbReference type="AlphaFoldDB" id="A0A7G9GBD8"/>
<dbReference type="Gene3D" id="1.10.260.40">
    <property type="entry name" value="lambda repressor-like DNA-binding domains"/>
    <property type="match status" value="1"/>
</dbReference>
<organism evidence="5 6">
    <name type="scientific">Wansuia hejianensis</name>
    <dbReference type="NCBI Taxonomy" id="2763667"/>
    <lineage>
        <taxon>Bacteria</taxon>
        <taxon>Bacillati</taxon>
        <taxon>Bacillota</taxon>
        <taxon>Clostridia</taxon>
        <taxon>Lachnospirales</taxon>
        <taxon>Lachnospiraceae</taxon>
        <taxon>Wansuia</taxon>
    </lineage>
</organism>
<dbReference type="InterPro" id="IPR028082">
    <property type="entry name" value="Peripla_BP_I"/>
</dbReference>
<keyword evidence="1" id="KW-0805">Transcription regulation</keyword>